<comment type="caution">
    <text evidence="1">The sequence shown here is derived from an EMBL/GenBank/DDBJ whole genome shotgun (WGS) entry which is preliminary data.</text>
</comment>
<keyword evidence="2" id="KW-1185">Reference proteome</keyword>
<name>A0ABW1GDA8_9ACTN</name>
<protein>
    <recommendedName>
        <fullName evidence="3">CopG family transcriptional regulator</fullName>
    </recommendedName>
</protein>
<evidence type="ECO:0000313" key="1">
    <source>
        <dbReference type="EMBL" id="MFC5911617.1"/>
    </source>
</evidence>
<evidence type="ECO:0000313" key="2">
    <source>
        <dbReference type="Proteomes" id="UP001596174"/>
    </source>
</evidence>
<accession>A0ABW1GDA8</accession>
<proteinExistence type="predicted"/>
<evidence type="ECO:0008006" key="3">
    <source>
        <dbReference type="Google" id="ProtNLM"/>
    </source>
</evidence>
<organism evidence="1 2">
    <name type="scientific">Streptacidiphilus monticola</name>
    <dbReference type="NCBI Taxonomy" id="2161674"/>
    <lineage>
        <taxon>Bacteria</taxon>
        <taxon>Bacillati</taxon>
        <taxon>Actinomycetota</taxon>
        <taxon>Actinomycetes</taxon>
        <taxon>Kitasatosporales</taxon>
        <taxon>Streptomycetaceae</taxon>
        <taxon>Streptacidiphilus</taxon>
    </lineage>
</organism>
<dbReference type="Proteomes" id="UP001596174">
    <property type="component" value="Unassembled WGS sequence"/>
</dbReference>
<gene>
    <name evidence="1" type="ORF">ACFP3V_30975</name>
</gene>
<dbReference type="EMBL" id="JBHSQJ010000179">
    <property type="protein sequence ID" value="MFC5911617.1"/>
    <property type="molecule type" value="Genomic_DNA"/>
</dbReference>
<sequence>MSHSIGEQPAPEDADALRAWAADERARADSLADALEQIAANGLPEPAECVPWEEIRELALQRLDLGAGGGDGLREGPRVP</sequence>
<reference evidence="2" key="1">
    <citation type="journal article" date="2019" name="Int. J. Syst. Evol. Microbiol.">
        <title>The Global Catalogue of Microorganisms (GCM) 10K type strain sequencing project: providing services to taxonomists for standard genome sequencing and annotation.</title>
        <authorList>
            <consortium name="The Broad Institute Genomics Platform"/>
            <consortium name="The Broad Institute Genome Sequencing Center for Infectious Disease"/>
            <person name="Wu L."/>
            <person name="Ma J."/>
        </authorList>
    </citation>
    <scope>NUCLEOTIDE SEQUENCE [LARGE SCALE GENOMIC DNA]</scope>
    <source>
        <strain evidence="2">JCM 4816</strain>
    </source>
</reference>
<dbReference type="RefSeq" id="WP_380590895.1">
    <property type="nucleotide sequence ID" value="NZ_JBHSQJ010000179.1"/>
</dbReference>